<evidence type="ECO:0000256" key="3">
    <source>
        <dbReference type="ARBA" id="ARBA00022692"/>
    </source>
</evidence>
<keyword evidence="2" id="KW-1003">Cell membrane</keyword>
<dbReference type="HOGENOM" id="CLU_033863_9_3_0"/>
<sequence length="336" mass="36363">MAEKEVISSSASILKKQHIGIVFVIISAICFAMKGILAKLAYREGVGPDTLLTLRMISALPVYLFGIFWFARKTPGEKPALWSRDFLWILLLGLLGFDISSVLDFDGLALISAGEERLVLFLYPTFVIFLAWIFTRRKIGSREIYASGLAYGGIVIVTHQTSGPSHGSMTGILLVLGSGLFYAIYLLGVEDLVKRVNPLWLTSVVMITATLAIMIQSMAIGSLHVDKINGKVLELGILMGIFSTAVPTFLMSQGIAYIGASRAAILSFLGPVATLFLAMMFLGEKVSVQEALGSVMVFAGVILISLKKRSASQEKMDFPDGPEKGLAEEAIQKTMG</sequence>
<feature type="transmembrane region" description="Helical" evidence="6">
    <location>
        <begin position="199"/>
        <end position="220"/>
    </location>
</feature>
<feature type="transmembrane region" description="Helical" evidence="6">
    <location>
        <begin position="144"/>
        <end position="162"/>
    </location>
</feature>
<keyword evidence="3 6" id="KW-0812">Transmembrane</keyword>
<feature type="transmembrane region" description="Helical" evidence="6">
    <location>
        <begin position="21"/>
        <end position="42"/>
    </location>
</feature>
<feature type="domain" description="EamA" evidence="7">
    <location>
        <begin position="19"/>
        <end position="158"/>
    </location>
</feature>
<feature type="transmembrane region" description="Helical" evidence="6">
    <location>
        <begin position="168"/>
        <end position="187"/>
    </location>
</feature>
<accession>I0INJ2</accession>
<keyword evidence="9" id="KW-1185">Reference proteome</keyword>
<proteinExistence type="predicted"/>
<evidence type="ECO:0000313" key="8">
    <source>
        <dbReference type="EMBL" id="BAM06841.1"/>
    </source>
</evidence>
<protein>
    <recommendedName>
        <fullName evidence="7">EamA domain-containing protein</fullName>
    </recommendedName>
</protein>
<dbReference type="EMBL" id="AP012342">
    <property type="protein sequence ID" value="BAM06841.1"/>
    <property type="molecule type" value="Genomic_DNA"/>
</dbReference>
<dbReference type="OrthoDB" id="9813617at2"/>
<dbReference type="InterPro" id="IPR050638">
    <property type="entry name" value="AA-Vitamin_Transporters"/>
</dbReference>
<comment type="subcellular location">
    <subcellularLocation>
        <location evidence="1">Cell membrane</location>
        <topology evidence="1">Multi-pass membrane protein</topology>
    </subcellularLocation>
</comment>
<feature type="transmembrane region" description="Helical" evidence="6">
    <location>
        <begin position="232"/>
        <end position="251"/>
    </location>
</feature>
<dbReference type="eggNOG" id="COG0697">
    <property type="taxonomic scope" value="Bacteria"/>
</dbReference>
<dbReference type="Pfam" id="PF00892">
    <property type="entry name" value="EamA"/>
    <property type="match status" value="2"/>
</dbReference>
<dbReference type="GO" id="GO:0005886">
    <property type="term" value="C:plasma membrane"/>
    <property type="evidence" value="ECO:0007669"/>
    <property type="project" value="UniProtKB-SubCell"/>
</dbReference>
<dbReference type="PATRIC" id="fig|1162668.3.peg.1333"/>
<keyword evidence="5 6" id="KW-0472">Membrane</keyword>
<evidence type="ECO:0000313" key="9">
    <source>
        <dbReference type="Proteomes" id="UP000007382"/>
    </source>
</evidence>
<name>I0INJ2_LEPFC</name>
<dbReference type="Gene3D" id="1.10.3730.20">
    <property type="match status" value="1"/>
</dbReference>
<evidence type="ECO:0000256" key="4">
    <source>
        <dbReference type="ARBA" id="ARBA00022989"/>
    </source>
</evidence>
<feature type="transmembrane region" description="Helical" evidence="6">
    <location>
        <begin position="54"/>
        <end position="71"/>
    </location>
</feature>
<feature type="transmembrane region" description="Helical" evidence="6">
    <location>
        <begin position="117"/>
        <end position="135"/>
    </location>
</feature>
<gene>
    <name evidence="8" type="ordered locus">LFE_1150</name>
</gene>
<evidence type="ECO:0000256" key="1">
    <source>
        <dbReference type="ARBA" id="ARBA00004651"/>
    </source>
</evidence>
<dbReference type="RefSeq" id="WP_014449331.1">
    <property type="nucleotide sequence ID" value="NC_017094.1"/>
</dbReference>
<evidence type="ECO:0000256" key="5">
    <source>
        <dbReference type="ARBA" id="ARBA00023136"/>
    </source>
</evidence>
<reference evidence="9" key="2">
    <citation type="submission" date="2012-03" db="EMBL/GenBank/DDBJ databases">
        <title>The complete genome sequence of the pioneer microbe on fresh volcanic deposit, Leptospirillum ferrooxidans strain C2-3.</title>
        <authorList>
            <person name="Fujimura R."/>
            <person name="Sato Y."/>
            <person name="Nishizawa T."/>
            <person name="Nanba K."/>
            <person name="Oshima K."/>
            <person name="Hattori M."/>
            <person name="Kamijo T."/>
            <person name="Ohta H."/>
        </authorList>
    </citation>
    <scope>NUCLEOTIDE SEQUENCE [LARGE SCALE GENOMIC DNA]</scope>
    <source>
        <strain evidence="9">C2-3</strain>
    </source>
</reference>
<dbReference type="KEGG" id="lfc:LFE_1150"/>
<dbReference type="Proteomes" id="UP000007382">
    <property type="component" value="Chromosome"/>
</dbReference>
<dbReference type="AlphaFoldDB" id="I0INJ2"/>
<evidence type="ECO:0000256" key="6">
    <source>
        <dbReference type="SAM" id="Phobius"/>
    </source>
</evidence>
<feature type="transmembrane region" description="Helical" evidence="6">
    <location>
        <begin position="263"/>
        <end position="282"/>
    </location>
</feature>
<feature type="domain" description="EamA" evidence="7">
    <location>
        <begin position="170"/>
        <end position="305"/>
    </location>
</feature>
<organism evidence="8 9">
    <name type="scientific">Leptospirillum ferrooxidans (strain C2-3)</name>
    <dbReference type="NCBI Taxonomy" id="1162668"/>
    <lineage>
        <taxon>Bacteria</taxon>
        <taxon>Pseudomonadati</taxon>
        <taxon>Nitrospirota</taxon>
        <taxon>Nitrospiria</taxon>
        <taxon>Nitrospirales</taxon>
        <taxon>Nitrospiraceae</taxon>
        <taxon>Leptospirillum</taxon>
    </lineage>
</organism>
<dbReference type="InterPro" id="IPR000620">
    <property type="entry name" value="EamA_dom"/>
</dbReference>
<evidence type="ECO:0000259" key="7">
    <source>
        <dbReference type="Pfam" id="PF00892"/>
    </source>
</evidence>
<keyword evidence="4 6" id="KW-1133">Transmembrane helix</keyword>
<evidence type="ECO:0000256" key="2">
    <source>
        <dbReference type="ARBA" id="ARBA00022475"/>
    </source>
</evidence>
<dbReference type="PANTHER" id="PTHR32322">
    <property type="entry name" value="INNER MEMBRANE TRANSPORTER"/>
    <property type="match status" value="1"/>
</dbReference>
<dbReference type="PANTHER" id="PTHR32322:SF18">
    <property type="entry name" value="S-ADENOSYLMETHIONINE_S-ADENOSYLHOMOCYSTEINE TRANSPORTER"/>
    <property type="match status" value="1"/>
</dbReference>
<feature type="transmembrane region" description="Helical" evidence="6">
    <location>
        <begin position="288"/>
        <end position="306"/>
    </location>
</feature>
<feature type="transmembrane region" description="Helical" evidence="6">
    <location>
        <begin position="86"/>
        <end position="105"/>
    </location>
</feature>
<dbReference type="SUPFAM" id="SSF103481">
    <property type="entry name" value="Multidrug resistance efflux transporter EmrE"/>
    <property type="match status" value="2"/>
</dbReference>
<dbReference type="InterPro" id="IPR037185">
    <property type="entry name" value="EmrE-like"/>
</dbReference>
<reference evidence="8 9" key="1">
    <citation type="journal article" date="2012" name="J. Bacteriol.">
        <title>Complete Genome Sequence of Leptospirillum ferrooxidans Strain C2-3, Isolated from a Fresh Volcanic Ash Deposit on the Island of Miyake, Japan.</title>
        <authorList>
            <person name="Fujimura R."/>
            <person name="Sato Y."/>
            <person name="Nishizawa T."/>
            <person name="Oshima K."/>
            <person name="Kim S.-W."/>
            <person name="Hattori M."/>
            <person name="Kamijo T."/>
            <person name="Ohta H."/>
        </authorList>
    </citation>
    <scope>NUCLEOTIDE SEQUENCE [LARGE SCALE GENOMIC DNA]</scope>
    <source>
        <strain evidence="8 9">C2-3</strain>
    </source>
</reference>